<dbReference type="Pfam" id="PF00149">
    <property type="entry name" value="Metallophos"/>
    <property type="match status" value="1"/>
</dbReference>
<dbReference type="EMBL" id="BLLK01000022">
    <property type="protein sequence ID" value="GFH46771.1"/>
    <property type="molecule type" value="Genomic_DNA"/>
</dbReference>
<dbReference type="Gene3D" id="3.60.21.10">
    <property type="match status" value="1"/>
</dbReference>
<dbReference type="SUPFAM" id="SSF52266">
    <property type="entry name" value="SGNH hydrolase"/>
    <property type="match status" value="1"/>
</dbReference>
<dbReference type="Gene3D" id="2.60.120.200">
    <property type="match status" value="1"/>
</dbReference>
<dbReference type="InterPro" id="IPR004843">
    <property type="entry name" value="Calcineurin-like_PHP"/>
</dbReference>
<protein>
    <recommendedName>
        <fullName evidence="3">Calcineurin-like phosphoesterase domain-containing protein</fullName>
    </recommendedName>
</protein>
<feature type="region of interest" description="Disordered" evidence="2">
    <location>
        <begin position="924"/>
        <end position="1003"/>
    </location>
</feature>
<dbReference type="InterPro" id="IPR014755">
    <property type="entry name" value="Cu-Rt/internalin_Ig-like"/>
</dbReference>
<dbReference type="InterPro" id="IPR001087">
    <property type="entry name" value="GDSL"/>
</dbReference>
<evidence type="ECO:0000256" key="1">
    <source>
        <dbReference type="ARBA" id="ARBA00022729"/>
    </source>
</evidence>
<gene>
    <name evidence="4" type="ORF">CTEN210_03245</name>
</gene>
<feature type="compositionally biased region" description="Polar residues" evidence="2">
    <location>
        <begin position="961"/>
        <end position="978"/>
    </location>
</feature>
<dbReference type="GO" id="GO:0004622">
    <property type="term" value="F:phosphatidylcholine lysophospholipase activity"/>
    <property type="evidence" value="ECO:0007669"/>
    <property type="project" value="TreeGrafter"/>
</dbReference>
<dbReference type="Pfam" id="PF13385">
    <property type="entry name" value="Laminin_G_3"/>
    <property type="match status" value="1"/>
</dbReference>
<name>A0AAD3H1F2_9STRA</name>
<proteinExistence type="predicted"/>
<feature type="compositionally biased region" description="Low complexity" evidence="2">
    <location>
        <begin position="935"/>
        <end position="960"/>
    </location>
</feature>
<dbReference type="Gene3D" id="3.40.50.1110">
    <property type="entry name" value="SGNH hydrolase"/>
    <property type="match status" value="1"/>
</dbReference>
<reference evidence="4 5" key="1">
    <citation type="journal article" date="2021" name="Sci. Rep.">
        <title>The genome of the diatom Chaetoceros tenuissimus carries an ancient integrated fragment of an extant virus.</title>
        <authorList>
            <person name="Hongo Y."/>
            <person name="Kimura K."/>
            <person name="Takaki Y."/>
            <person name="Yoshida Y."/>
            <person name="Baba S."/>
            <person name="Kobayashi G."/>
            <person name="Nagasaki K."/>
            <person name="Hano T."/>
            <person name="Tomaru Y."/>
        </authorList>
    </citation>
    <scope>NUCLEOTIDE SEQUENCE [LARGE SCALE GENOMIC DNA]</scope>
    <source>
        <strain evidence="4 5">NIES-3715</strain>
    </source>
</reference>
<organism evidence="4 5">
    <name type="scientific">Chaetoceros tenuissimus</name>
    <dbReference type="NCBI Taxonomy" id="426638"/>
    <lineage>
        <taxon>Eukaryota</taxon>
        <taxon>Sar</taxon>
        <taxon>Stramenopiles</taxon>
        <taxon>Ochrophyta</taxon>
        <taxon>Bacillariophyta</taxon>
        <taxon>Coscinodiscophyceae</taxon>
        <taxon>Chaetocerotophycidae</taxon>
        <taxon>Chaetocerotales</taxon>
        <taxon>Chaetocerotaceae</taxon>
        <taxon>Chaetoceros</taxon>
    </lineage>
</organism>
<dbReference type="InterPro" id="IPR029052">
    <property type="entry name" value="Metallo-depent_PP-like"/>
</dbReference>
<evidence type="ECO:0000259" key="3">
    <source>
        <dbReference type="Pfam" id="PF00149"/>
    </source>
</evidence>
<dbReference type="Gene3D" id="2.60.40.1220">
    <property type="match status" value="1"/>
</dbReference>
<dbReference type="PANTHER" id="PTHR30383:SF5">
    <property type="entry name" value="SGNH HYDROLASE-TYPE ESTERASE DOMAIN-CONTAINING PROTEIN"/>
    <property type="match status" value="1"/>
</dbReference>
<evidence type="ECO:0000256" key="2">
    <source>
        <dbReference type="SAM" id="MobiDB-lite"/>
    </source>
</evidence>
<sequence>MPFGDSLTVGYGTVGGYRKALYYKMAYNGYGIEYVGSSRENMKGLANITDCHEGHSNWKIDDFIENSREIFEQSANPDVILMMVGSEDMQGDDYLQAIGKWESLLVKVLEFQPYAYVFVSNLLPLKNDALTNARIETHFNSKLPSIINKYKAMGHKVEFVNLAVEIMPHYYSDKKHLNKKGYKMIAKAWSRKLRNIFTAEGDSYPPEIIKAEQSTDASTITLTFSKPISDESADISNFELGSGLDIVNTTLSSSSRQVILTLPQEDRWMTRKETSNTVSIVGSIRDRTEEGHLLENSREVAYDTFWRFIVLSDWHSAEKYVFSEQKSDIRQDKIVISHISETYGGDFVMIPGDTNNGGWTKKSFMEKFRDFTGLDLDFKDIVLRAGHNCYTGMLESFRLSGYSRVLLAHGDHEAGDNPWKVGSFKSIAQPEYRKALGDAFNVDFNGNRRYDGMIGDVPQRPIGTQFSETAYAYVHKNVLIVTIDPFDQESPDIEIATGGTVAMRVTGGQLEWLDKVLAEAKKDPSIKHIFVQGHVPVLHPVRKSRSSGQMMEGEERSDFWKTLRKYDVDIYFTGEVHLNTVTKDKWSNVVQVASRGNYFTSFLNVDITDNKIDIISNNEVGDKRMKYNLNYEESGRLTIKKKGNQSEIVGTGQLSLTDTSAALIYFNFEKISLLRDRPVLGLAQARSYPDNVEPKPVMDFVPVQGINCFESLPNEGEFGVDYDAAIANLQLVDGIDGMAGRFSGMSRAAIWSMGPHFEGREVAYSLWFKTGSVGTEILIAYEGFWIKKTALNLRLRNGRPEIIYSADQRLMPEDSLFRLNDNQWHHIVVSNPKDDSYLSELEMYVDGRIVPTMIEGLDKQVNFPNGGVISLGGFGHGRTSNSGNTEVRDGRDGFLKGTNFVGEMDEVKIFARSISADEVKQMYEEHRPDSHTDLPSMTASYSPSISPSLLSSSYPSNHPSRITSDIPSIAPTVSTTDIPSESPSNSSSSPSSSSQSPSSEESS</sequence>
<accession>A0AAD3H1F2</accession>
<comment type="caution">
    <text evidence="4">The sequence shown here is derived from an EMBL/GenBank/DDBJ whole genome shotgun (WGS) entry which is preliminary data.</text>
</comment>
<dbReference type="Proteomes" id="UP001054902">
    <property type="component" value="Unassembled WGS sequence"/>
</dbReference>
<evidence type="ECO:0000313" key="5">
    <source>
        <dbReference type="Proteomes" id="UP001054902"/>
    </source>
</evidence>
<feature type="compositionally biased region" description="Low complexity" evidence="2">
    <location>
        <begin position="979"/>
        <end position="1003"/>
    </location>
</feature>
<keyword evidence="1" id="KW-0732">Signal</keyword>
<keyword evidence="5" id="KW-1185">Reference proteome</keyword>
<dbReference type="InterPro" id="IPR013320">
    <property type="entry name" value="ConA-like_dom_sf"/>
</dbReference>
<evidence type="ECO:0000313" key="4">
    <source>
        <dbReference type="EMBL" id="GFH46771.1"/>
    </source>
</evidence>
<dbReference type="AlphaFoldDB" id="A0AAD3H1F2"/>
<dbReference type="PANTHER" id="PTHR30383">
    <property type="entry name" value="THIOESTERASE 1/PROTEASE 1/LYSOPHOSPHOLIPASE L1"/>
    <property type="match status" value="1"/>
</dbReference>
<dbReference type="InterPro" id="IPR051532">
    <property type="entry name" value="Ester_Hydrolysis_Enzymes"/>
</dbReference>
<dbReference type="Pfam" id="PF00657">
    <property type="entry name" value="Lipase_GDSL"/>
    <property type="match status" value="1"/>
</dbReference>
<feature type="domain" description="Calcineurin-like phosphoesterase" evidence="3">
    <location>
        <begin position="307"/>
        <end position="577"/>
    </location>
</feature>
<dbReference type="SUPFAM" id="SSF49899">
    <property type="entry name" value="Concanavalin A-like lectins/glucanases"/>
    <property type="match status" value="1"/>
</dbReference>
<dbReference type="SUPFAM" id="SSF56300">
    <property type="entry name" value="Metallo-dependent phosphatases"/>
    <property type="match status" value="1"/>
</dbReference>
<dbReference type="InterPro" id="IPR036514">
    <property type="entry name" value="SGNH_hydro_sf"/>
</dbReference>